<dbReference type="GO" id="GO:0008610">
    <property type="term" value="P:lipid biosynthetic process"/>
    <property type="evidence" value="ECO:0007669"/>
    <property type="project" value="UniProtKB-ARBA"/>
</dbReference>
<dbReference type="RefSeq" id="WP_051187545.1">
    <property type="nucleotide sequence ID" value="NZ_QJKF01000012.1"/>
</dbReference>
<dbReference type="GO" id="GO:0003824">
    <property type="term" value="F:catalytic activity"/>
    <property type="evidence" value="ECO:0007669"/>
    <property type="project" value="InterPro"/>
</dbReference>
<dbReference type="AlphaFoldDB" id="A0A318JST3"/>
<dbReference type="Proteomes" id="UP000247569">
    <property type="component" value="Unassembled WGS sequence"/>
</dbReference>
<reference evidence="2 3" key="1">
    <citation type="submission" date="2018-05" db="EMBL/GenBank/DDBJ databases">
        <title>Genomic Encyclopedia of Type Strains, Phase IV (KMG-IV): sequencing the most valuable type-strain genomes for metagenomic binning, comparative biology and taxonomic classification.</title>
        <authorList>
            <person name="Goeker M."/>
        </authorList>
    </citation>
    <scope>NUCLEOTIDE SEQUENCE [LARGE SCALE GENOMIC DNA]</scope>
    <source>
        <strain evidence="2 3">DSM 44704</strain>
    </source>
</reference>
<organism evidence="2 3">
    <name type="scientific">Nocardia tenerifensis</name>
    <dbReference type="NCBI Taxonomy" id="228006"/>
    <lineage>
        <taxon>Bacteria</taxon>
        <taxon>Bacillati</taxon>
        <taxon>Actinomycetota</taxon>
        <taxon>Actinomycetes</taxon>
        <taxon>Mycobacteriales</taxon>
        <taxon>Nocardiaceae</taxon>
        <taxon>Nocardia</taxon>
    </lineage>
</organism>
<comment type="caution">
    <text evidence="2">The sequence shown here is derived from an EMBL/GenBank/DDBJ whole genome shotgun (WGS) entry which is preliminary data.</text>
</comment>
<dbReference type="Gene3D" id="3.30.559.10">
    <property type="entry name" value="Chloramphenicol acetyltransferase-like domain"/>
    <property type="match status" value="1"/>
</dbReference>
<protein>
    <submittedName>
        <fullName evidence="2">Condensation domain-containing protein</fullName>
    </submittedName>
</protein>
<dbReference type="InterPro" id="IPR001242">
    <property type="entry name" value="Condensation_dom"/>
</dbReference>
<dbReference type="InterPro" id="IPR023213">
    <property type="entry name" value="CAT-like_dom_sf"/>
</dbReference>
<dbReference type="OrthoDB" id="9123229at2"/>
<dbReference type="Gene3D" id="3.30.559.30">
    <property type="entry name" value="Nonribosomal peptide synthetase, condensation domain"/>
    <property type="match status" value="1"/>
</dbReference>
<dbReference type="Pfam" id="PF00668">
    <property type="entry name" value="Condensation"/>
    <property type="match status" value="1"/>
</dbReference>
<proteinExistence type="predicted"/>
<dbReference type="EMBL" id="QJKF01000012">
    <property type="protein sequence ID" value="PXX59277.1"/>
    <property type="molecule type" value="Genomic_DNA"/>
</dbReference>
<dbReference type="SUPFAM" id="SSF52777">
    <property type="entry name" value="CoA-dependent acyltransferases"/>
    <property type="match status" value="2"/>
</dbReference>
<sequence>MEMTLTEDWQPKPGVLIEFTPTAASLAATQTTAPSDAPATYLQESHIRRWSARRQSDDPLASELSLCFSIASPLDPEALRRTYTAFLRRHETLRSWFRLDESDGKFDLTRYLLDPDAVELATSTLGTFTDSGELRDTLVAKFKANADPTRWPAIVCCVIDHGGDEGFTVVYSADHAFTDGLSVITSIYEFHAMYYAFTTGQEPALPPVGSYVEFARAERAAVAAEPPELERLATLLAENAERVRPLPIELGLAPGELADSFGTKVVMLDAAQCDAFAAACKSAGGSFSAGLYAAIALAELEFAGRTSYLGLNVVGTRGEPQYQLAQGWFVNLMPISFELDGATRFTDLIGRAGLALEWAKPLANVPIHAALARAAELTGAPLPVTTDWPWVSYMDVRAISGAALENALPGVSGINGLGSRSRIGQTSPIWFNRELERLHVTMMYPDTPIAHESAAAYLEQIRTTLRAIADTGDFAVAAPALARS</sequence>
<feature type="domain" description="Condensation" evidence="1">
    <location>
        <begin position="48"/>
        <end position="366"/>
    </location>
</feature>
<accession>A0A318JST3</accession>
<evidence type="ECO:0000313" key="3">
    <source>
        <dbReference type="Proteomes" id="UP000247569"/>
    </source>
</evidence>
<evidence type="ECO:0000259" key="1">
    <source>
        <dbReference type="Pfam" id="PF00668"/>
    </source>
</evidence>
<evidence type="ECO:0000313" key="2">
    <source>
        <dbReference type="EMBL" id="PXX59277.1"/>
    </source>
</evidence>
<keyword evidence="3" id="KW-1185">Reference proteome</keyword>
<gene>
    <name evidence="2" type="ORF">DFR70_112194</name>
</gene>
<name>A0A318JST3_9NOCA</name>